<dbReference type="InParanoid" id="A0A1Y1UH99"/>
<dbReference type="STRING" id="4999.A0A1Y1UH99"/>
<feature type="region of interest" description="Disordered" evidence="1">
    <location>
        <begin position="68"/>
        <end position="134"/>
    </location>
</feature>
<evidence type="ECO:0000256" key="1">
    <source>
        <dbReference type="SAM" id="MobiDB-lite"/>
    </source>
</evidence>
<keyword evidence="3" id="KW-1185">Reference proteome</keyword>
<feature type="compositionally biased region" description="Low complexity" evidence="1">
    <location>
        <begin position="92"/>
        <end position="108"/>
    </location>
</feature>
<dbReference type="RefSeq" id="XP_021870935.1">
    <property type="nucleotide sequence ID" value="XM_022016005.1"/>
</dbReference>
<name>A0A1Y1UH99_9TREE</name>
<feature type="compositionally biased region" description="Low complexity" evidence="1">
    <location>
        <begin position="68"/>
        <end position="82"/>
    </location>
</feature>
<feature type="compositionally biased region" description="Polar residues" evidence="1">
    <location>
        <begin position="119"/>
        <end position="134"/>
    </location>
</feature>
<dbReference type="GeneID" id="33557814"/>
<evidence type="ECO:0000313" key="3">
    <source>
        <dbReference type="Proteomes" id="UP000193218"/>
    </source>
</evidence>
<dbReference type="OrthoDB" id="424402at2759"/>
<accession>A0A1Y1UH99</accession>
<dbReference type="EMBL" id="NBSH01000007">
    <property type="protein sequence ID" value="ORX36866.1"/>
    <property type="molecule type" value="Genomic_DNA"/>
</dbReference>
<sequence length="334" mass="35947">MASISVAASSGSAPGVDVKCKEKTTEGETVEFQSHSMRITSGGSIHSYVRFALKHLKDNPAIPLVLHTLPSNLPSSPSSTSTKKSRTKARTESSVQAAGPDQQAQAQAPVTGDADVNVGSVSSKMSPSRATSSLHPCTLTVPRLISVVELIKRQYLLELDKSGKGKGKHRATGLWQYTQSGLLSDSADRDQAGGPNRLKSDAFKDPEALKRVLEGSTRPKMRHRPYLKITLSTRPLDLEKQKNTTCQYVLVGRSRGKTKGRSTENGEATMAEEAADKPPESDAPTSGRMVDGGGTMTQHRKDSNLKGQSTGKKRKAGEPSSQDVSRTKKQQKQR</sequence>
<evidence type="ECO:0000313" key="2">
    <source>
        <dbReference type="EMBL" id="ORX36866.1"/>
    </source>
</evidence>
<dbReference type="Proteomes" id="UP000193218">
    <property type="component" value="Unassembled WGS sequence"/>
</dbReference>
<proteinExistence type="predicted"/>
<feature type="region of interest" description="Disordered" evidence="1">
    <location>
        <begin position="256"/>
        <end position="334"/>
    </location>
</feature>
<comment type="caution">
    <text evidence="2">The sequence shown here is derived from an EMBL/GenBank/DDBJ whole genome shotgun (WGS) entry which is preliminary data.</text>
</comment>
<organism evidence="2 3">
    <name type="scientific">Kockovaella imperatae</name>
    <dbReference type="NCBI Taxonomy" id="4999"/>
    <lineage>
        <taxon>Eukaryota</taxon>
        <taxon>Fungi</taxon>
        <taxon>Dikarya</taxon>
        <taxon>Basidiomycota</taxon>
        <taxon>Agaricomycotina</taxon>
        <taxon>Tremellomycetes</taxon>
        <taxon>Tremellales</taxon>
        <taxon>Cuniculitremaceae</taxon>
        <taxon>Kockovaella</taxon>
    </lineage>
</organism>
<reference evidence="2 3" key="1">
    <citation type="submission" date="2017-03" db="EMBL/GenBank/DDBJ databases">
        <title>Widespread Adenine N6-methylation of Active Genes in Fungi.</title>
        <authorList>
            <consortium name="DOE Joint Genome Institute"/>
            <person name="Mondo S.J."/>
            <person name="Dannebaum R.O."/>
            <person name="Kuo R.C."/>
            <person name="Louie K.B."/>
            <person name="Bewick A.J."/>
            <person name="Labutti K."/>
            <person name="Haridas S."/>
            <person name="Kuo A."/>
            <person name="Salamov A."/>
            <person name="Ahrendt S.R."/>
            <person name="Lau R."/>
            <person name="Bowen B.P."/>
            <person name="Lipzen A."/>
            <person name="Sullivan W."/>
            <person name="Andreopoulos W.B."/>
            <person name="Clum A."/>
            <person name="Lindquist E."/>
            <person name="Daum C."/>
            <person name="Northen T.R."/>
            <person name="Ramamoorthy G."/>
            <person name="Schmitz R.J."/>
            <person name="Gryganskyi A."/>
            <person name="Culley D."/>
            <person name="Magnuson J."/>
            <person name="James T.Y."/>
            <person name="O'Malley M.A."/>
            <person name="Stajich J.E."/>
            <person name="Spatafora J.W."/>
            <person name="Visel A."/>
            <person name="Grigoriev I.V."/>
        </authorList>
    </citation>
    <scope>NUCLEOTIDE SEQUENCE [LARGE SCALE GENOMIC DNA]</scope>
    <source>
        <strain evidence="2 3">NRRL Y-17943</strain>
    </source>
</reference>
<dbReference type="AlphaFoldDB" id="A0A1Y1UH99"/>
<gene>
    <name evidence="2" type="ORF">BD324DRAFT_627488</name>
</gene>
<protein>
    <submittedName>
        <fullName evidence="2">Uncharacterized protein</fullName>
    </submittedName>
</protein>